<dbReference type="InterPro" id="IPR050482">
    <property type="entry name" value="Sensor_HK_TwoCompSys"/>
</dbReference>
<dbReference type="Gene3D" id="3.30.565.10">
    <property type="entry name" value="Histidine kinase-like ATPase, C-terminal domain"/>
    <property type="match status" value="1"/>
</dbReference>
<keyword evidence="12" id="KW-1185">Reference proteome</keyword>
<keyword evidence="5" id="KW-0547">Nucleotide-binding</keyword>
<evidence type="ECO:0000256" key="2">
    <source>
        <dbReference type="ARBA" id="ARBA00012438"/>
    </source>
</evidence>
<evidence type="ECO:0000259" key="10">
    <source>
        <dbReference type="PROSITE" id="PS50109"/>
    </source>
</evidence>
<keyword evidence="4" id="KW-0808">Transferase</keyword>
<keyword evidence="9" id="KW-0812">Transmembrane</keyword>
<feature type="transmembrane region" description="Helical" evidence="9">
    <location>
        <begin position="202"/>
        <end position="223"/>
    </location>
</feature>
<keyword evidence="8" id="KW-0902">Two-component regulatory system</keyword>
<feature type="transmembrane region" description="Helical" evidence="9">
    <location>
        <begin position="270"/>
        <end position="291"/>
    </location>
</feature>
<dbReference type="GO" id="GO:0016020">
    <property type="term" value="C:membrane"/>
    <property type="evidence" value="ECO:0007669"/>
    <property type="project" value="InterPro"/>
</dbReference>
<reference evidence="11 12" key="1">
    <citation type="journal article" date="2007" name="Int. J. Syst. Evol. Microbiol.">
        <title>Paenibacillus ginsengarvi sp. nov., isolated from soil from ginseng cultivation.</title>
        <authorList>
            <person name="Yoon M.H."/>
            <person name="Ten L.N."/>
            <person name="Im W.T."/>
        </authorList>
    </citation>
    <scope>NUCLEOTIDE SEQUENCE [LARGE SCALE GENOMIC DNA]</scope>
    <source>
        <strain evidence="11 12">KCTC 13059</strain>
    </source>
</reference>
<feature type="transmembrane region" description="Helical" evidence="9">
    <location>
        <begin position="139"/>
        <end position="157"/>
    </location>
</feature>
<evidence type="ECO:0000256" key="4">
    <source>
        <dbReference type="ARBA" id="ARBA00022679"/>
    </source>
</evidence>
<gene>
    <name evidence="11" type="ORF">D7M11_24575</name>
</gene>
<evidence type="ECO:0000256" key="6">
    <source>
        <dbReference type="ARBA" id="ARBA00022777"/>
    </source>
</evidence>
<evidence type="ECO:0000313" key="11">
    <source>
        <dbReference type="EMBL" id="RKN75979.1"/>
    </source>
</evidence>
<evidence type="ECO:0000256" key="3">
    <source>
        <dbReference type="ARBA" id="ARBA00022553"/>
    </source>
</evidence>
<dbReference type="PANTHER" id="PTHR24421:SF10">
    <property type="entry name" value="NITRATE_NITRITE SENSOR PROTEIN NARQ"/>
    <property type="match status" value="1"/>
</dbReference>
<feature type="transmembrane region" description="Helical" evidence="9">
    <location>
        <begin position="169"/>
        <end position="190"/>
    </location>
</feature>
<dbReference type="GO" id="GO:0000155">
    <property type="term" value="F:phosphorelay sensor kinase activity"/>
    <property type="evidence" value="ECO:0007669"/>
    <property type="project" value="InterPro"/>
</dbReference>
<protein>
    <recommendedName>
        <fullName evidence="2">histidine kinase</fullName>
        <ecNumber evidence="2">2.7.13.3</ecNumber>
    </recommendedName>
</protein>
<dbReference type="Pfam" id="PF07730">
    <property type="entry name" value="HisKA_3"/>
    <property type="match status" value="1"/>
</dbReference>
<proteinExistence type="predicted"/>
<dbReference type="Proteomes" id="UP000282311">
    <property type="component" value="Unassembled WGS sequence"/>
</dbReference>
<dbReference type="EC" id="2.7.13.3" evidence="2"/>
<dbReference type="InterPro" id="IPR011712">
    <property type="entry name" value="Sig_transdc_His_kin_sub3_dim/P"/>
</dbReference>
<feature type="transmembrane region" description="Helical" evidence="9">
    <location>
        <begin position="336"/>
        <end position="358"/>
    </location>
</feature>
<dbReference type="CDD" id="cd16917">
    <property type="entry name" value="HATPase_UhpB-NarQ-NarX-like"/>
    <property type="match status" value="1"/>
</dbReference>
<evidence type="ECO:0000256" key="7">
    <source>
        <dbReference type="ARBA" id="ARBA00022840"/>
    </source>
</evidence>
<dbReference type="InterPro" id="IPR003594">
    <property type="entry name" value="HATPase_dom"/>
</dbReference>
<feature type="transmembrane region" description="Helical" evidence="9">
    <location>
        <begin position="114"/>
        <end position="132"/>
    </location>
</feature>
<evidence type="ECO:0000256" key="5">
    <source>
        <dbReference type="ARBA" id="ARBA00022741"/>
    </source>
</evidence>
<evidence type="ECO:0000256" key="1">
    <source>
        <dbReference type="ARBA" id="ARBA00000085"/>
    </source>
</evidence>
<feature type="transmembrane region" description="Helical" evidence="9">
    <location>
        <begin position="364"/>
        <end position="385"/>
    </location>
</feature>
<dbReference type="SMART" id="SM00387">
    <property type="entry name" value="HATPase_c"/>
    <property type="match status" value="1"/>
</dbReference>
<keyword evidence="7" id="KW-0067">ATP-binding</keyword>
<keyword evidence="9" id="KW-0472">Membrane</keyword>
<dbReference type="InterPro" id="IPR036890">
    <property type="entry name" value="HATPase_C_sf"/>
</dbReference>
<dbReference type="PANTHER" id="PTHR24421">
    <property type="entry name" value="NITRATE/NITRITE SENSOR PROTEIN NARX-RELATED"/>
    <property type="match status" value="1"/>
</dbReference>
<dbReference type="Gene3D" id="1.20.5.1930">
    <property type="match status" value="1"/>
</dbReference>
<dbReference type="GO" id="GO:0005524">
    <property type="term" value="F:ATP binding"/>
    <property type="evidence" value="ECO:0007669"/>
    <property type="project" value="UniProtKB-KW"/>
</dbReference>
<evidence type="ECO:0000256" key="8">
    <source>
        <dbReference type="ARBA" id="ARBA00023012"/>
    </source>
</evidence>
<keyword evidence="6" id="KW-0418">Kinase</keyword>
<dbReference type="SUPFAM" id="SSF55874">
    <property type="entry name" value="ATPase domain of HSP90 chaperone/DNA topoisomerase II/histidine kinase"/>
    <property type="match status" value="1"/>
</dbReference>
<organism evidence="11 12">
    <name type="scientific">Paenibacillus ginsengarvi</name>
    <dbReference type="NCBI Taxonomy" id="400777"/>
    <lineage>
        <taxon>Bacteria</taxon>
        <taxon>Bacillati</taxon>
        <taxon>Bacillota</taxon>
        <taxon>Bacilli</taxon>
        <taxon>Bacillales</taxon>
        <taxon>Paenibacillaceae</taxon>
        <taxon>Paenibacillus</taxon>
    </lineage>
</organism>
<feature type="transmembrane region" description="Helical" evidence="9">
    <location>
        <begin position="229"/>
        <end position="258"/>
    </location>
</feature>
<keyword evidence="3" id="KW-0597">Phosphoprotein</keyword>
<dbReference type="EMBL" id="RBAH01000021">
    <property type="protein sequence ID" value="RKN75979.1"/>
    <property type="molecule type" value="Genomic_DNA"/>
</dbReference>
<dbReference type="GO" id="GO:0046983">
    <property type="term" value="F:protein dimerization activity"/>
    <property type="evidence" value="ECO:0007669"/>
    <property type="project" value="InterPro"/>
</dbReference>
<evidence type="ECO:0000313" key="12">
    <source>
        <dbReference type="Proteomes" id="UP000282311"/>
    </source>
</evidence>
<sequence length="776" mass="89737">MFRKKIFISTCFILLIAAQVWFGYLHYRYPYLGIMLTPTNEGQWRVSEIGRETSGLQVKKGDIIYRVDGAEPSDHLSVKKWRVLEQADTVELIRDGESMTLDMTQVRNSLRHDILPILAELICFGASLMLYLKVRNSKSALYLAYLFFDIGVIFMSLGGSIKGDIIGKFLLGLGLTLVPIMFLRFIIVFFKEKGDIDLKFKFMPILYLPVLFQSFVWISWMGTDQVSNVLYNIIVMVVLVSFLCGIVIDLGILYYIFFRHRKVQSSLSSIIRFVITSMTISFFPVIVFSFGPKILYGKDFGSSSYLTSWFVLIFPLAFAYLIITKQIYDIHMVLRRVFFTVIMALLPNVFFTALFVALTFDHFSIHRVVLFFCLSLVVLTFVLYSTEYMYTRMERYMFPRKHLLQAALKKIAKSLTSTSSFHDLKDLILLDIVNTLQVRGGAIVLKYQDSTEILSEGEIDHTEVEKFVGGDMMSDQPDLVLLEINRHEEYTSYLVMTHKRSNTHLVMEEVQWLNLIVSYLAVSLENVFLIRKLTDKLQGFASQSPDEQESRALNWFRKLMFELQERERMRIAADMHDTTMQDLFYLKRKITALGDSGTVPAAGKEAIRNLVEYVEIINVNLRQNCFDLHPYLLQEIGFVRTVEKIIEREKYSSPFDIRFDASGTYEIERRGLETKRHLFRIVQELLNNARKHSRASLVTLRLKLEKGRFLLQYEDDGVGFDPDESRPAGIRASGVGMEQLRSRILYLQGRLELDTRKGSGVRLNISFPMNEEYSAS</sequence>
<accession>A0A3B0BUQ5</accession>
<dbReference type="PROSITE" id="PS50109">
    <property type="entry name" value="HIS_KIN"/>
    <property type="match status" value="1"/>
</dbReference>
<dbReference type="Pfam" id="PF02518">
    <property type="entry name" value="HATPase_c"/>
    <property type="match status" value="1"/>
</dbReference>
<feature type="domain" description="Histidine kinase" evidence="10">
    <location>
        <begin position="678"/>
        <end position="771"/>
    </location>
</feature>
<name>A0A3B0BUQ5_9BACL</name>
<comment type="caution">
    <text evidence="11">The sequence shown here is derived from an EMBL/GenBank/DDBJ whole genome shotgun (WGS) entry which is preliminary data.</text>
</comment>
<dbReference type="AlphaFoldDB" id="A0A3B0BUQ5"/>
<feature type="transmembrane region" description="Helical" evidence="9">
    <location>
        <begin position="303"/>
        <end position="324"/>
    </location>
</feature>
<evidence type="ECO:0000256" key="9">
    <source>
        <dbReference type="SAM" id="Phobius"/>
    </source>
</evidence>
<comment type="catalytic activity">
    <reaction evidence="1">
        <text>ATP + protein L-histidine = ADP + protein N-phospho-L-histidine.</text>
        <dbReference type="EC" id="2.7.13.3"/>
    </reaction>
</comment>
<keyword evidence="9" id="KW-1133">Transmembrane helix</keyword>
<dbReference type="InterPro" id="IPR005467">
    <property type="entry name" value="His_kinase_dom"/>
</dbReference>